<dbReference type="AlphaFoldDB" id="A0A059EWJ7"/>
<accession>A0A059EWJ7</accession>
<proteinExistence type="predicted"/>
<dbReference type="VEuPathDB" id="MicrosporidiaDB:H312_03357"/>
<organism evidence="1 2">
    <name type="scientific">Anncaliia algerae PRA339</name>
    <dbReference type="NCBI Taxonomy" id="1288291"/>
    <lineage>
        <taxon>Eukaryota</taxon>
        <taxon>Fungi</taxon>
        <taxon>Fungi incertae sedis</taxon>
        <taxon>Microsporidia</taxon>
        <taxon>Tubulinosematoidea</taxon>
        <taxon>Tubulinosematidae</taxon>
        <taxon>Anncaliia</taxon>
    </lineage>
</organism>
<reference evidence="1 2" key="2">
    <citation type="submission" date="2014-03" db="EMBL/GenBank/DDBJ databases">
        <title>The Genome Sequence of Anncaliia algerae insect isolate PRA339.</title>
        <authorList>
            <consortium name="The Broad Institute Genome Sequencing Platform"/>
            <consortium name="The Broad Institute Genome Sequencing Center for Infectious Disease"/>
            <person name="Cuomo C."/>
            <person name="Becnel J."/>
            <person name="Sanscrainte N."/>
            <person name="Walker B."/>
            <person name="Young S.K."/>
            <person name="Zeng Q."/>
            <person name="Gargeya S."/>
            <person name="Fitzgerald M."/>
            <person name="Haas B."/>
            <person name="Abouelleil A."/>
            <person name="Alvarado L."/>
            <person name="Arachchi H.M."/>
            <person name="Berlin A.M."/>
            <person name="Chapman S.B."/>
            <person name="Dewar J."/>
            <person name="Goldberg J."/>
            <person name="Griggs A."/>
            <person name="Gujja S."/>
            <person name="Hansen M."/>
            <person name="Howarth C."/>
            <person name="Imamovic A."/>
            <person name="Larimer J."/>
            <person name="McCowan C."/>
            <person name="Murphy C."/>
            <person name="Neiman D."/>
            <person name="Pearson M."/>
            <person name="Priest M."/>
            <person name="Roberts A."/>
            <person name="Saif S."/>
            <person name="Shea T."/>
            <person name="Sisk P."/>
            <person name="Sykes S."/>
            <person name="Wortman J."/>
            <person name="Nusbaum C."/>
            <person name="Birren B."/>
        </authorList>
    </citation>
    <scope>NUCLEOTIDE SEQUENCE [LARGE SCALE GENOMIC DNA]</scope>
    <source>
        <strain evidence="1 2">PRA339</strain>
    </source>
</reference>
<evidence type="ECO:0000313" key="1">
    <source>
        <dbReference type="EMBL" id="KCZ79252.1"/>
    </source>
</evidence>
<name>A0A059EWJ7_9MICR</name>
<keyword evidence="2" id="KW-1185">Reference proteome</keyword>
<dbReference type="HOGENOM" id="CLU_1890657_0_0_1"/>
<dbReference type="Proteomes" id="UP000030655">
    <property type="component" value="Unassembled WGS sequence"/>
</dbReference>
<protein>
    <submittedName>
        <fullName evidence="1">Uncharacterized protein</fullName>
    </submittedName>
</protein>
<gene>
    <name evidence="1" type="ORF">H312_03357</name>
</gene>
<evidence type="ECO:0000313" key="2">
    <source>
        <dbReference type="Proteomes" id="UP000030655"/>
    </source>
</evidence>
<dbReference type="EMBL" id="KK365316">
    <property type="protein sequence ID" value="KCZ79252.1"/>
    <property type="molecule type" value="Genomic_DNA"/>
</dbReference>
<reference evidence="2" key="1">
    <citation type="submission" date="2013-02" db="EMBL/GenBank/DDBJ databases">
        <authorList>
            <consortium name="The Broad Institute Genome Sequencing Platform"/>
            <person name="Cuomo C."/>
            <person name="Becnel J."/>
            <person name="Sanscrainte N."/>
            <person name="Walker B."/>
            <person name="Young S.K."/>
            <person name="Zeng Q."/>
            <person name="Gargeya S."/>
            <person name="Fitzgerald M."/>
            <person name="Haas B."/>
            <person name="Abouelleil A."/>
            <person name="Alvarado L."/>
            <person name="Arachchi H.M."/>
            <person name="Berlin A.M."/>
            <person name="Chapman S.B."/>
            <person name="Dewar J."/>
            <person name="Goldberg J."/>
            <person name="Griggs A."/>
            <person name="Gujja S."/>
            <person name="Hansen M."/>
            <person name="Howarth C."/>
            <person name="Imamovic A."/>
            <person name="Larimer J."/>
            <person name="McCowan C."/>
            <person name="Murphy C."/>
            <person name="Neiman D."/>
            <person name="Pearson M."/>
            <person name="Priest M."/>
            <person name="Roberts A."/>
            <person name="Saif S."/>
            <person name="Shea T."/>
            <person name="Sisk P."/>
            <person name="Sykes S."/>
            <person name="Wortman J."/>
            <person name="Nusbaum C."/>
            <person name="Birren B."/>
        </authorList>
    </citation>
    <scope>NUCLEOTIDE SEQUENCE [LARGE SCALE GENOMIC DNA]</scope>
    <source>
        <strain evidence="2">PRA339</strain>
    </source>
</reference>
<dbReference type="OrthoDB" id="10313905at2759"/>
<sequence>MPYGFELEDQNVIVSPPDIPLFFIENEKLFHTNFNLSSSRCSNLLNTFKKMMEHYNILNNFDNESITKTVNKFMSETFNSMKNPPFIEFEQSTLDDFIDLNLINTKYIQNNELLIDRYNELKFIFGRFYSYWNELSVENKIKLVKRKLNE</sequence>